<dbReference type="GO" id="GO:0016020">
    <property type="term" value="C:membrane"/>
    <property type="evidence" value="ECO:0007669"/>
    <property type="project" value="UniProtKB-SubCell"/>
</dbReference>
<feature type="transmembrane region" description="Helical" evidence="5">
    <location>
        <begin position="61"/>
        <end position="80"/>
    </location>
</feature>
<dbReference type="AlphaFoldDB" id="A0A9D2BVI3"/>
<reference evidence="7" key="1">
    <citation type="journal article" date="2021" name="PeerJ">
        <title>Extensive microbial diversity within the chicken gut microbiome revealed by metagenomics and culture.</title>
        <authorList>
            <person name="Gilroy R."/>
            <person name="Ravi A."/>
            <person name="Getino M."/>
            <person name="Pursley I."/>
            <person name="Horton D.L."/>
            <person name="Alikhan N.F."/>
            <person name="Baker D."/>
            <person name="Gharbi K."/>
            <person name="Hall N."/>
            <person name="Watson M."/>
            <person name="Adriaenssens E.M."/>
            <person name="Foster-Nyarko E."/>
            <person name="Jarju S."/>
            <person name="Secka A."/>
            <person name="Antonio M."/>
            <person name="Oren A."/>
            <person name="Chaudhuri R.R."/>
            <person name="La Ragione R."/>
            <person name="Hildebrand F."/>
            <person name="Pallen M.J."/>
        </authorList>
    </citation>
    <scope>NUCLEOTIDE SEQUENCE</scope>
    <source>
        <strain evidence="7">ChiHecec2B26-7398</strain>
    </source>
</reference>
<feature type="transmembrane region" description="Helical" evidence="5">
    <location>
        <begin position="250"/>
        <end position="268"/>
    </location>
</feature>
<proteinExistence type="predicted"/>
<evidence type="ECO:0000256" key="1">
    <source>
        <dbReference type="ARBA" id="ARBA00004141"/>
    </source>
</evidence>
<dbReference type="GO" id="GO:0140359">
    <property type="term" value="F:ABC-type transporter activity"/>
    <property type="evidence" value="ECO:0007669"/>
    <property type="project" value="InterPro"/>
</dbReference>
<dbReference type="EMBL" id="DXEI01000095">
    <property type="protein sequence ID" value="HIX95092.1"/>
    <property type="molecule type" value="Genomic_DNA"/>
</dbReference>
<comment type="subcellular location">
    <subcellularLocation>
        <location evidence="1">Membrane</location>
        <topology evidence="1">Multi-pass membrane protein</topology>
    </subcellularLocation>
</comment>
<feature type="transmembrane region" description="Helical" evidence="5">
    <location>
        <begin position="177"/>
        <end position="197"/>
    </location>
</feature>
<evidence type="ECO:0000256" key="4">
    <source>
        <dbReference type="ARBA" id="ARBA00023136"/>
    </source>
</evidence>
<evidence type="ECO:0000256" key="3">
    <source>
        <dbReference type="ARBA" id="ARBA00022989"/>
    </source>
</evidence>
<keyword evidence="4 5" id="KW-0472">Membrane</keyword>
<feature type="transmembrane region" description="Helical" evidence="5">
    <location>
        <begin position="29"/>
        <end position="49"/>
    </location>
</feature>
<name>A0A9D2BVI3_9FIRM</name>
<evidence type="ECO:0000256" key="5">
    <source>
        <dbReference type="SAM" id="Phobius"/>
    </source>
</evidence>
<reference evidence="7" key="2">
    <citation type="submission" date="2021-04" db="EMBL/GenBank/DDBJ databases">
        <authorList>
            <person name="Gilroy R."/>
        </authorList>
    </citation>
    <scope>NUCLEOTIDE SEQUENCE</scope>
    <source>
        <strain evidence="7">ChiHecec2B26-7398</strain>
    </source>
</reference>
<feature type="domain" description="ABC-2 type transporter transmembrane" evidence="6">
    <location>
        <begin position="11"/>
        <end position="200"/>
    </location>
</feature>
<protein>
    <submittedName>
        <fullName evidence="7">ABC transporter permease</fullName>
    </submittedName>
</protein>
<evidence type="ECO:0000313" key="8">
    <source>
        <dbReference type="Proteomes" id="UP000886751"/>
    </source>
</evidence>
<evidence type="ECO:0000259" key="6">
    <source>
        <dbReference type="Pfam" id="PF01061"/>
    </source>
</evidence>
<gene>
    <name evidence="7" type="ORF">H9846_06515</name>
</gene>
<keyword evidence="2 5" id="KW-0812">Transmembrane</keyword>
<feature type="transmembrane region" description="Helical" evidence="5">
    <location>
        <begin position="101"/>
        <end position="128"/>
    </location>
</feature>
<feature type="transmembrane region" description="Helical" evidence="5">
    <location>
        <begin position="148"/>
        <end position="170"/>
    </location>
</feature>
<keyword evidence="3 5" id="KW-1133">Transmembrane helix</keyword>
<evidence type="ECO:0000313" key="7">
    <source>
        <dbReference type="EMBL" id="HIX95092.1"/>
    </source>
</evidence>
<organism evidence="7 8">
    <name type="scientific">Candidatus Gemmiger excrementipullorum</name>
    <dbReference type="NCBI Taxonomy" id="2838610"/>
    <lineage>
        <taxon>Bacteria</taxon>
        <taxon>Bacillati</taxon>
        <taxon>Bacillota</taxon>
        <taxon>Clostridia</taxon>
        <taxon>Eubacteriales</taxon>
        <taxon>Gemmiger</taxon>
    </lineage>
</organism>
<comment type="caution">
    <text evidence="7">The sequence shown here is derived from an EMBL/GenBank/DDBJ whole genome shotgun (WGS) entry which is preliminary data.</text>
</comment>
<sequence>MRPIEVMKFLRQFTVLVQRNLRLIWNDKMLLGSLILQAPFMVAVIKMVVDPNCFTSNLVNVGSRTALFILSAMAAFMGTLNSYREICKERDIILREASVGVNLLAVVLSKAFVLLLIEVVQAGILAFGFVHVVHIPQNHLLFETNVEIFVTVLLMLFASSASGLLVSAIFKSGETGILVVLVLMIGQVVFSGIMFTLTGVSSTIASIIVCRWGMGALGASTDLNSRLAWLKAGFDGPMYDATVANLLNCWQMLGLIAGVCILAAWLVLQINFDRKKS</sequence>
<dbReference type="InterPro" id="IPR013525">
    <property type="entry name" value="ABC2_TM"/>
</dbReference>
<accession>A0A9D2BVI3</accession>
<dbReference type="Pfam" id="PF01061">
    <property type="entry name" value="ABC2_membrane"/>
    <property type="match status" value="1"/>
</dbReference>
<dbReference type="Proteomes" id="UP000886751">
    <property type="component" value="Unassembled WGS sequence"/>
</dbReference>
<evidence type="ECO:0000256" key="2">
    <source>
        <dbReference type="ARBA" id="ARBA00022692"/>
    </source>
</evidence>